<dbReference type="InterPro" id="IPR014825">
    <property type="entry name" value="DNA_alkylation"/>
</dbReference>
<dbReference type="Gene3D" id="1.20.1660.10">
    <property type="entry name" value="Hypothetical protein (EF3068)"/>
    <property type="match status" value="1"/>
</dbReference>
<dbReference type="Gene3D" id="1.25.40.290">
    <property type="entry name" value="ARM repeat domains"/>
    <property type="match status" value="1"/>
</dbReference>
<evidence type="ECO:0000313" key="1">
    <source>
        <dbReference type="EMBL" id="NGZ84889.1"/>
    </source>
</evidence>
<comment type="caution">
    <text evidence="1">The sequence shown here is derived from an EMBL/GenBank/DDBJ whole genome shotgun (WGS) entry which is preliminary data.</text>
</comment>
<dbReference type="PANTHER" id="PTHR34070:SF1">
    <property type="entry name" value="DNA ALKYLATION REPAIR PROTEIN"/>
    <property type="match status" value="1"/>
</dbReference>
<organism evidence="1 2">
    <name type="scientific">Duganella aceris</name>
    <dbReference type="NCBI Taxonomy" id="2703883"/>
    <lineage>
        <taxon>Bacteria</taxon>
        <taxon>Pseudomonadati</taxon>
        <taxon>Pseudomonadota</taxon>
        <taxon>Betaproteobacteria</taxon>
        <taxon>Burkholderiales</taxon>
        <taxon>Oxalobacteraceae</taxon>
        <taxon>Telluria group</taxon>
        <taxon>Duganella</taxon>
    </lineage>
</organism>
<dbReference type="Pfam" id="PF08713">
    <property type="entry name" value="DNA_alkylation"/>
    <property type="match status" value="1"/>
</dbReference>
<reference evidence="2" key="2">
    <citation type="submission" date="2023-07" db="EMBL/GenBank/DDBJ databases">
        <title>Duganella aceri sp. nov., isolated from tree sap.</title>
        <authorList>
            <person name="Kim I.S."/>
        </authorList>
    </citation>
    <scope>NUCLEOTIDE SEQUENCE [LARGE SCALE GENOMIC DNA]</scope>
    <source>
        <strain evidence="2">SAP-35</strain>
    </source>
</reference>
<gene>
    <name evidence="1" type="ORF">GW587_11570</name>
</gene>
<dbReference type="SUPFAM" id="SSF48371">
    <property type="entry name" value="ARM repeat"/>
    <property type="match status" value="1"/>
</dbReference>
<name>A0ABX0FK89_9BURK</name>
<dbReference type="EMBL" id="JAADJT010000004">
    <property type="protein sequence ID" value="NGZ84889.1"/>
    <property type="molecule type" value="Genomic_DNA"/>
</dbReference>
<proteinExistence type="predicted"/>
<evidence type="ECO:0000313" key="2">
    <source>
        <dbReference type="Proteomes" id="UP000666369"/>
    </source>
</evidence>
<keyword evidence="2" id="KW-1185">Reference proteome</keyword>
<dbReference type="InterPro" id="IPR016024">
    <property type="entry name" value="ARM-type_fold"/>
</dbReference>
<reference evidence="1 2" key="1">
    <citation type="submission" date="2020-01" db="EMBL/GenBank/DDBJ databases">
        <authorList>
            <person name="Lee S.D."/>
        </authorList>
    </citation>
    <scope>NUCLEOTIDE SEQUENCE [LARGE SCALE GENOMIC DNA]</scope>
    <source>
        <strain evidence="1 2">SAP-35</strain>
    </source>
</reference>
<dbReference type="Proteomes" id="UP000666369">
    <property type="component" value="Unassembled WGS sequence"/>
</dbReference>
<protein>
    <submittedName>
        <fullName evidence="1">DNA alkylation repair protein</fullName>
    </submittedName>
</protein>
<dbReference type="PANTHER" id="PTHR34070">
    <property type="entry name" value="ARMADILLO-TYPE FOLD"/>
    <property type="match status" value="1"/>
</dbReference>
<dbReference type="CDD" id="cd07064">
    <property type="entry name" value="AlkD_like_1"/>
    <property type="match status" value="1"/>
</dbReference>
<sequence>MSSDFLPQLDSALAPFIDPSRAPAMRAYMRDQFDYLGIGTPQRRTAAKPLLKALAGSGADVLLAQAWQLWALPQREYQYVALDLLAMHWKEFKIDDIPRLLQFCREKSWWDTVDALASTVGDVLRYGHEHMDAALKHENMWMRRVAVLHQLGWREHVDVNRLFEYSLALAHEKEFFIQKAIGWALRDFARHDAQTVRTFTLEQKHRLSPLTFREANKHFKAPE</sequence>
<accession>A0ABX0FK89</accession>